<sequence length="277" mass="30806">MRIAIIGNNDGPERLAAALADGSHEVVLVGLQKGARTREQSTVPDEQSLEQAITGLKVDLIINCFANFRYRYLHQTYSILNVHLAPLPRYRGRHPLQWALINGESTFGATIHTITDDYDAGPIYWRGELPVQNGWSARQLREAMLQLVETNITGVLDAYPTADPIPNNPAEATYVTRRNPEDSMIGDWSDRDKVYRTVHALREDEHPAFARTTGTEKVVFTGAQPGTRRFVGFVTGTVVGKTGQQIEVVCEDGRTLFLEVSPDSPHLPSTNDNLIAW</sequence>
<evidence type="ECO:0000313" key="3">
    <source>
        <dbReference type="Proteomes" id="UP000770785"/>
    </source>
</evidence>
<dbReference type="Pfam" id="PF00551">
    <property type="entry name" value="Formyl_trans_N"/>
    <property type="match status" value="1"/>
</dbReference>
<dbReference type="EMBL" id="JAATJH010000002">
    <property type="protein sequence ID" value="NJC26141.1"/>
    <property type="molecule type" value="Genomic_DNA"/>
</dbReference>
<dbReference type="RefSeq" id="WP_168036897.1">
    <property type="nucleotide sequence ID" value="NZ_JAATJH010000002.1"/>
</dbReference>
<dbReference type="Proteomes" id="UP000770785">
    <property type="component" value="Unassembled WGS sequence"/>
</dbReference>
<dbReference type="PANTHER" id="PTHR11138">
    <property type="entry name" value="METHIONYL-TRNA FORMYLTRANSFERASE"/>
    <property type="match status" value="1"/>
</dbReference>
<accession>A0ABX0XA56</accession>
<keyword evidence="3" id="KW-1185">Reference proteome</keyword>
<name>A0ABX0XA56_9BACT</name>
<protein>
    <submittedName>
        <fullName evidence="2">Methionyl-tRNA formyltransferase</fullName>
    </submittedName>
</protein>
<feature type="domain" description="Formyl transferase N-terminal" evidence="1">
    <location>
        <begin position="4"/>
        <end position="146"/>
    </location>
</feature>
<dbReference type="InterPro" id="IPR036477">
    <property type="entry name" value="Formyl_transf_N_sf"/>
</dbReference>
<dbReference type="InterPro" id="IPR002376">
    <property type="entry name" value="Formyl_transf_N"/>
</dbReference>
<evidence type="ECO:0000259" key="1">
    <source>
        <dbReference type="Pfam" id="PF00551"/>
    </source>
</evidence>
<organism evidence="2 3">
    <name type="scientific">Neolewinella antarctica</name>
    <dbReference type="NCBI Taxonomy" id="442734"/>
    <lineage>
        <taxon>Bacteria</taxon>
        <taxon>Pseudomonadati</taxon>
        <taxon>Bacteroidota</taxon>
        <taxon>Saprospiria</taxon>
        <taxon>Saprospirales</taxon>
        <taxon>Lewinellaceae</taxon>
        <taxon>Neolewinella</taxon>
    </lineage>
</organism>
<comment type="caution">
    <text evidence="2">The sequence shown here is derived from an EMBL/GenBank/DDBJ whole genome shotgun (WGS) entry which is preliminary data.</text>
</comment>
<gene>
    <name evidence="2" type="ORF">GGR27_001640</name>
</gene>
<dbReference type="PANTHER" id="PTHR11138:SF5">
    <property type="entry name" value="METHIONYL-TRNA FORMYLTRANSFERASE, MITOCHONDRIAL"/>
    <property type="match status" value="1"/>
</dbReference>
<reference evidence="2 3" key="1">
    <citation type="submission" date="2020-03" db="EMBL/GenBank/DDBJ databases">
        <title>Genomic Encyclopedia of Type Strains, Phase IV (KMG-IV): sequencing the most valuable type-strain genomes for metagenomic binning, comparative biology and taxonomic classification.</title>
        <authorList>
            <person name="Goeker M."/>
        </authorList>
    </citation>
    <scope>NUCLEOTIDE SEQUENCE [LARGE SCALE GENOMIC DNA]</scope>
    <source>
        <strain evidence="2 3">DSM 105096</strain>
    </source>
</reference>
<dbReference type="Gene3D" id="3.40.50.12230">
    <property type="match status" value="1"/>
</dbReference>
<dbReference type="SUPFAM" id="SSF53328">
    <property type="entry name" value="Formyltransferase"/>
    <property type="match status" value="1"/>
</dbReference>
<evidence type="ECO:0000313" key="2">
    <source>
        <dbReference type="EMBL" id="NJC26141.1"/>
    </source>
</evidence>
<proteinExistence type="predicted"/>